<dbReference type="SUPFAM" id="SSF53756">
    <property type="entry name" value="UDP-Glycosyltransferase/glycogen phosphorylase"/>
    <property type="match status" value="1"/>
</dbReference>
<dbReference type="InterPro" id="IPR001296">
    <property type="entry name" value="Glyco_trans_1"/>
</dbReference>
<keyword evidence="1" id="KW-0808">Transferase</keyword>
<evidence type="ECO:0000259" key="2">
    <source>
        <dbReference type="Pfam" id="PF00534"/>
    </source>
</evidence>
<accession>A0ABN2T043</accession>
<dbReference type="PANTHER" id="PTHR45947:SF3">
    <property type="entry name" value="SULFOQUINOVOSYL TRANSFERASE SQD2"/>
    <property type="match status" value="1"/>
</dbReference>
<dbReference type="Gene3D" id="3.40.50.2000">
    <property type="entry name" value="Glycogen Phosphorylase B"/>
    <property type="match status" value="2"/>
</dbReference>
<evidence type="ECO:0000256" key="1">
    <source>
        <dbReference type="ARBA" id="ARBA00022679"/>
    </source>
</evidence>
<protein>
    <submittedName>
        <fullName evidence="3">Glycosyltransferase family 4 protein</fullName>
    </submittedName>
</protein>
<dbReference type="CDD" id="cd03801">
    <property type="entry name" value="GT4_PimA-like"/>
    <property type="match status" value="1"/>
</dbReference>
<keyword evidence="4" id="KW-1185">Reference proteome</keyword>
<comment type="caution">
    <text evidence="3">The sequence shown here is derived from an EMBL/GenBank/DDBJ whole genome shotgun (WGS) entry which is preliminary data.</text>
</comment>
<dbReference type="InterPro" id="IPR050194">
    <property type="entry name" value="Glycosyltransferase_grp1"/>
</dbReference>
<feature type="domain" description="Glycosyl transferase family 1" evidence="2">
    <location>
        <begin position="174"/>
        <end position="333"/>
    </location>
</feature>
<sequence length="369" mass="39111">MTAPAFVLPGGVDDPATPSGGNIFDRRLTRELARRGRPVREVMVPGTWPEPEADARGRLERALGALPDGAVVLMDGLVACGVPHIVVPEARRLRLAVLVHLPLADETGLSAERAAELDAAERQTLRAARAVIATSLWAARGLVERHVLDATRVFTVEPGTDPAPLVPGTDTGSRLLSVASVTPRKGHDLLIRALAANTDLHWECVCAGPVPAEAEFTRRVRRLVGGLGLHDRVHFAGPLSGDALAGAYESADLLLMPSRAETFGMAAAEALARGLPVLASTAGALPDTLGRAPEGAVPGLLVPPGDVEALARALRHWLTDGALRDRLRGAARRRRAGLRSWEAAARDMAAVLDRMAERNNADALREDTR</sequence>
<dbReference type="PANTHER" id="PTHR45947">
    <property type="entry name" value="SULFOQUINOVOSYL TRANSFERASE SQD2"/>
    <property type="match status" value="1"/>
</dbReference>
<dbReference type="RefSeq" id="WP_344109069.1">
    <property type="nucleotide sequence ID" value="NZ_BAAAPC010000008.1"/>
</dbReference>
<dbReference type="Pfam" id="PF00534">
    <property type="entry name" value="Glycos_transf_1"/>
    <property type="match status" value="1"/>
</dbReference>
<organism evidence="3 4">
    <name type="scientific">Nocardiopsis rhodophaea</name>
    <dbReference type="NCBI Taxonomy" id="280238"/>
    <lineage>
        <taxon>Bacteria</taxon>
        <taxon>Bacillati</taxon>
        <taxon>Actinomycetota</taxon>
        <taxon>Actinomycetes</taxon>
        <taxon>Streptosporangiales</taxon>
        <taxon>Nocardiopsidaceae</taxon>
        <taxon>Nocardiopsis</taxon>
    </lineage>
</organism>
<dbReference type="Proteomes" id="UP001501585">
    <property type="component" value="Unassembled WGS sequence"/>
</dbReference>
<reference evidence="3 4" key="1">
    <citation type="journal article" date="2019" name="Int. J. Syst. Evol. Microbiol.">
        <title>The Global Catalogue of Microorganisms (GCM) 10K type strain sequencing project: providing services to taxonomists for standard genome sequencing and annotation.</title>
        <authorList>
            <consortium name="The Broad Institute Genomics Platform"/>
            <consortium name="The Broad Institute Genome Sequencing Center for Infectious Disease"/>
            <person name="Wu L."/>
            <person name="Ma J."/>
        </authorList>
    </citation>
    <scope>NUCLEOTIDE SEQUENCE [LARGE SCALE GENOMIC DNA]</scope>
    <source>
        <strain evidence="3 4">JCM 15313</strain>
    </source>
</reference>
<dbReference type="EMBL" id="BAAAPC010000008">
    <property type="protein sequence ID" value="GAA1995544.1"/>
    <property type="molecule type" value="Genomic_DNA"/>
</dbReference>
<gene>
    <name evidence="3" type="ORF">GCM10009799_22440</name>
</gene>
<evidence type="ECO:0000313" key="4">
    <source>
        <dbReference type="Proteomes" id="UP001501585"/>
    </source>
</evidence>
<proteinExistence type="predicted"/>
<evidence type="ECO:0000313" key="3">
    <source>
        <dbReference type="EMBL" id="GAA1995544.1"/>
    </source>
</evidence>
<name>A0ABN2T043_9ACTN</name>